<dbReference type="InterPro" id="IPR036380">
    <property type="entry name" value="Isochorismatase-like_sf"/>
</dbReference>
<evidence type="ECO:0000313" key="2">
    <source>
        <dbReference type="EMBL" id="KTD30894.1"/>
    </source>
</evidence>
<proteinExistence type="predicted"/>
<reference evidence="3 5" key="2">
    <citation type="submission" date="2018-06" db="EMBL/GenBank/DDBJ databases">
        <authorList>
            <consortium name="Pathogen Informatics"/>
            <person name="Doyle S."/>
        </authorList>
    </citation>
    <scope>NUCLEOTIDE SEQUENCE [LARGE SCALE GENOMIC DNA]</scope>
    <source>
        <strain evidence="3 5">NCTC12239</strain>
    </source>
</reference>
<dbReference type="GO" id="GO:0016787">
    <property type="term" value="F:hydrolase activity"/>
    <property type="evidence" value="ECO:0007669"/>
    <property type="project" value="UniProtKB-KW"/>
</dbReference>
<accession>A0A378K1Z8</accession>
<dbReference type="SUPFAM" id="SSF52499">
    <property type="entry name" value="Isochorismatase-like hydrolases"/>
    <property type="match status" value="1"/>
</dbReference>
<evidence type="ECO:0000259" key="1">
    <source>
        <dbReference type="Pfam" id="PF00857"/>
    </source>
</evidence>
<evidence type="ECO:0000313" key="3">
    <source>
        <dbReference type="EMBL" id="STX63279.1"/>
    </source>
</evidence>
<dbReference type="PANTHER" id="PTHR14119:SF3">
    <property type="entry name" value="ISOCHORISMATASE DOMAIN-CONTAINING PROTEIN 2"/>
    <property type="match status" value="1"/>
</dbReference>
<dbReference type="STRING" id="39962.Lmor_3001"/>
<sequence length="181" mass="20636">MLLNKNDSLLVLVDVQKKLLPSISNNEDLVARCEWLLKLAKKMDVPILSSEQYPKGLGATIEPLNSYVASDDCIEKVHFSCMQQPDYVQRLSSFKKTQLILIGIESHVCVLQTAMEMKEAGYEVYVVVDAVSSRNEMDKKYALKRMKQEGIHLVTSEMVFFEWIRVAGTPEFKALSKEFLQ</sequence>
<organism evidence="3 5">
    <name type="scientific">Legionella moravica</name>
    <dbReference type="NCBI Taxonomy" id="39962"/>
    <lineage>
        <taxon>Bacteria</taxon>
        <taxon>Pseudomonadati</taxon>
        <taxon>Pseudomonadota</taxon>
        <taxon>Gammaproteobacteria</taxon>
        <taxon>Legionellales</taxon>
        <taxon>Legionellaceae</taxon>
        <taxon>Legionella</taxon>
    </lineage>
</organism>
<name>A0A378K1Z8_9GAMM</name>
<dbReference type="RefSeq" id="WP_028385209.1">
    <property type="nucleotide sequence ID" value="NZ_CAAAJG010000042.1"/>
</dbReference>
<feature type="domain" description="Isochorismatase-like" evidence="1">
    <location>
        <begin position="8"/>
        <end position="157"/>
    </location>
</feature>
<dbReference type="InterPro" id="IPR000868">
    <property type="entry name" value="Isochorismatase-like_dom"/>
</dbReference>
<dbReference type="Pfam" id="PF00857">
    <property type="entry name" value="Isochorismatase"/>
    <property type="match status" value="1"/>
</dbReference>
<dbReference type="Proteomes" id="UP000254040">
    <property type="component" value="Unassembled WGS sequence"/>
</dbReference>
<dbReference type="InterPro" id="IPR050993">
    <property type="entry name" value="Isochorismatase_domain"/>
</dbReference>
<dbReference type="EMBL" id="LNYN01000042">
    <property type="protein sequence ID" value="KTD30894.1"/>
    <property type="molecule type" value="Genomic_DNA"/>
</dbReference>
<protein>
    <submittedName>
        <fullName evidence="3">YcaC like amidohydrolase</fullName>
    </submittedName>
    <submittedName>
        <fullName evidence="2">YcaC related amidohydrolase</fullName>
    </submittedName>
</protein>
<gene>
    <name evidence="3" type="primary">ycaC_2</name>
    <name evidence="2" type="ORF">Lmor_3001</name>
    <name evidence="3" type="ORF">NCTC12239_02222</name>
</gene>
<dbReference type="OrthoDB" id="9796958at2"/>
<dbReference type="AlphaFoldDB" id="A0A378K1Z8"/>
<dbReference type="CDD" id="cd01012">
    <property type="entry name" value="YcaC_related"/>
    <property type="match status" value="1"/>
</dbReference>
<dbReference type="Gene3D" id="3.40.50.850">
    <property type="entry name" value="Isochorismatase-like"/>
    <property type="match status" value="1"/>
</dbReference>
<dbReference type="EMBL" id="UGOG01000001">
    <property type="protein sequence ID" value="STX63279.1"/>
    <property type="molecule type" value="Genomic_DNA"/>
</dbReference>
<keyword evidence="3" id="KW-0378">Hydrolase</keyword>
<evidence type="ECO:0000313" key="4">
    <source>
        <dbReference type="Proteomes" id="UP000054985"/>
    </source>
</evidence>
<keyword evidence="4" id="KW-1185">Reference proteome</keyword>
<reference evidence="2 4" key="1">
    <citation type="submission" date="2015-11" db="EMBL/GenBank/DDBJ databases">
        <title>Genomic analysis of 38 Legionella species identifies large and diverse effector repertoires.</title>
        <authorList>
            <person name="Burstein D."/>
            <person name="Amaro F."/>
            <person name="Zusman T."/>
            <person name="Lifshitz Z."/>
            <person name="Cohen O."/>
            <person name="Gilbert J.A."/>
            <person name="Pupko T."/>
            <person name="Shuman H.A."/>
            <person name="Segal G."/>
        </authorList>
    </citation>
    <scope>NUCLEOTIDE SEQUENCE [LARGE SCALE GENOMIC DNA]</scope>
    <source>
        <strain evidence="2 4">ATCC 43877</strain>
    </source>
</reference>
<evidence type="ECO:0000313" key="5">
    <source>
        <dbReference type="Proteomes" id="UP000254040"/>
    </source>
</evidence>
<dbReference type="Proteomes" id="UP000054985">
    <property type="component" value="Unassembled WGS sequence"/>
</dbReference>
<dbReference type="PANTHER" id="PTHR14119">
    <property type="entry name" value="HYDROLASE"/>
    <property type="match status" value="1"/>
</dbReference>